<sequence>MAFNSSLSRAGALEIFCRRCHCLLNNLVDPDNLQMNGDFAKISQKLPKGKNKSGMKMYLNTQVEVLSNKRLSPRSWTPVNNTIDRLSVNGSKNSNFMGYHVHFEANPCDFTADGLPGGTS</sequence>
<evidence type="ECO:0000313" key="1">
    <source>
        <dbReference type="EMBL" id="KAK6624098.1"/>
    </source>
</evidence>
<dbReference type="EMBL" id="JAWJWF010000046">
    <property type="protein sequence ID" value="KAK6624098.1"/>
    <property type="molecule type" value="Genomic_DNA"/>
</dbReference>
<reference evidence="1 2" key="1">
    <citation type="submission" date="2023-09" db="EMBL/GenBank/DDBJ databases">
        <title>Genomes of two closely related lineages of the louse Polyplax serrata with different host specificities.</title>
        <authorList>
            <person name="Martinu J."/>
            <person name="Tarabai H."/>
            <person name="Stefka J."/>
            <person name="Hypsa V."/>
        </authorList>
    </citation>
    <scope>NUCLEOTIDE SEQUENCE [LARGE SCALE GENOMIC DNA]</scope>
    <source>
        <strain evidence="1">98ZLc_SE</strain>
    </source>
</reference>
<comment type="caution">
    <text evidence="1">The sequence shown here is derived from an EMBL/GenBank/DDBJ whole genome shotgun (WGS) entry which is preliminary data.</text>
</comment>
<proteinExistence type="predicted"/>
<gene>
    <name evidence="1" type="ORF">RUM44_010956</name>
</gene>
<evidence type="ECO:0000313" key="2">
    <source>
        <dbReference type="Proteomes" id="UP001359485"/>
    </source>
</evidence>
<name>A0ABR1ANN0_POLSC</name>
<protein>
    <submittedName>
        <fullName evidence="1">Uncharacterized protein</fullName>
    </submittedName>
</protein>
<dbReference type="Proteomes" id="UP001359485">
    <property type="component" value="Unassembled WGS sequence"/>
</dbReference>
<accession>A0ABR1ANN0</accession>
<organism evidence="1 2">
    <name type="scientific">Polyplax serrata</name>
    <name type="common">Common mouse louse</name>
    <dbReference type="NCBI Taxonomy" id="468196"/>
    <lineage>
        <taxon>Eukaryota</taxon>
        <taxon>Metazoa</taxon>
        <taxon>Ecdysozoa</taxon>
        <taxon>Arthropoda</taxon>
        <taxon>Hexapoda</taxon>
        <taxon>Insecta</taxon>
        <taxon>Pterygota</taxon>
        <taxon>Neoptera</taxon>
        <taxon>Paraneoptera</taxon>
        <taxon>Psocodea</taxon>
        <taxon>Troctomorpha</taxon>
        <taxon>Phthiraptera</taxon>
        <taxon>Anoplura</taxon>
        <taxon>Polyplacidae</taxon>
        <taxon>Polyplax</taxon>
    </lineage>
</organism>
<keyword evidence="2" id="KW-1185">Reference proteome</keyword>